<sequence>MRTLGFYKLAALISFFTITVNGLECHIDITRNENDPNETASKLLEPLNGSIRNLCNRSQDIDIEDAGNQISYSTTTGWSFYIHRETHGQSVKDCLDAFKEIINQCVATKNVEGGQIDTSEVAYLLTYDGIELEEEIRGRDEDEDEASMVTLEVRDYSWPQLEPRRLRNSKYKPRTTTKSKITSKPKPTTSSKSTVKGISTAVQSNNASQTGIWKPIKTKTCKELAIMDNKALLESRDIDAGYGQMHPHAPREILEKRSHKTGKVCGESQHFNAKDYPARGVLRASNPNTKYYGFADPYNCKSYEWRADSPTEPAGLHGAGAGQSEHVLEWQSVTGFIDWLDRRYTSFQDPELKSNGQVSFCEYITKYWDLPNSRFRFALAGGNEMTPVEHIASVYPSNDQAYRHEFVLLQDTINMHAKARMWTDGTQIYKATGSASEKTMAALLRDEPWTVILRLRNVVGARKYQSDAHIRSLFVAQKTRIHDMLAKLDTALPLQHKQGFRPWDPTITDLAEQWDTYMNEAFANANSKQEKFMNRQMVQFKTTYCTAMLQNQWKQVNPNDSPQDKQHKTEMMDLCDSYNTLVRAWKELKTWTRPW</sequence>
<evidence type="ECO:0000256" key="1">
    <source>
        <dbReference type="SAM" id="MobiDB-lite"/>
    </source>
</evidence>
<feature type="chain" id="PRO_5025635415" description="Enterotoxin" evidence="2">
    <location>
        <begin position="23"/>
        <end position="595"/>
    </location>
</feature>
<keyword evidence="4" id="KW-1185">Reference proteome</keyword>
<evidence type="ECO:0000313" key="3">
    <source>
        <dbReference type="EMBL" id="KAF2641037.1"/>
    </source>
</evidence>
<dbReference type="OrthoDB" id="3762642at2759"/>
<dbReference type="Proteomes" id="UP000799753">
    <property type="component" value="Unassembled WGS sequence"/>
</dbReference>
<reference evidence="3" key="1">
    <citation type="journal article" date="2020" name="Stud. Mycol.">
        <title>101 Dothideomycetes genomes: a test case for predicting lifestyles and emergence of pathogens.</title>
        <authorList>
            <person name="Haridas S."/>
            <person name="Albert R."/>
            <person name="Binder M."/>
            <person name="Bloem J."/>
            <person name="Labutti K."/>
            <person name="Salamov A."/>
            <person name="Andreopoulos B."/>
            <person name="Baker S."/>
            <person name="Barry K."/>
            <person name="Bills G."/>
            <person name="Bluhm B."/>
            <person name="Cannon C."/>
            <person name="Castanera R."/>
            <person name="Culley D."/>
            <person name="Daum C."/>
            <person name="Ezra D."/>
            <person name="Gonzalez J."/>
            <person name="Henrissat B."/>
            <person name="Kuo A."/>
            <person name="Liang C."/>
            <person name="Lipzen A."/>
            <person name="Lutzoni F."/>
            <person name="Magnuson J."/>
            <person name="Mondo S."/>
            <person name="Nolan M."/>
            <person name="Ohm R."/>
            <person name="Pangilinan J."/>
            <person name="Park H.-J."/>
            <person name="Ramirez L."/>
            <person name="Alfaro M."/>
            <person name="Sun H."/>
            <person name="Tritt A."/>
            <person name="Yoshinaga Y."/>
            <person name="Zwiers L.-H."/>
            <person name="Turgeon B."/>
            <person name="Goodwin S."/>
            <person name="Spatafora J."/>
            <person name="Crous P."/>
            <person name="Grigoriev I."/>
        </authorList>
    </citation>
    <scope>NUCLEOTIDE SEQUENCE</scope>
    <source>
        <strain evidence="3">CBS 473.64</strain>
    </source>
</reference>
<keyword evidence="2" id="KW-0732">Signal</keyword>
<evidence type="ECO:0000256" key="2">
    <source>
        <dbReference type="SAM" id="SignalP"/>
    </source>
</evidence>
<organism evidence="3 4">
    <name type="scientific">Massarina eburnea CBS 473.64</name>
    <dbReference type="NCBI Taxonomy" id="1395130"/>
    <lineage>
        <taxon>Eukaryota</taxon>
        <taxon>Fungi</taxon>
        <taxon>Dikarya</taxon>
        <taxon>Ascomycota</taxon>
        <taxon>Pezizomycotina</taxon>
        <taxon>Dothideomycetes</taxon>
        <taxon>Pleosporomycetidae</taxon>
        <taxon>Pleosporales</taxon>
        <taxon>Massarineae</taxon>
        <taxon>Massarinaceae</taxon>
        <taxon>Massarina</taxon>
    </lineage>
</organism>
<feature type="compositionally biased region" description="Basic residues" evidence="1">
    <location>
        <begin position="166"/>
        <end position="183"/>
    </location>
</feature>
<accession>A0A6A6S113</accession>
<feature type="compositionally biased region" description="Low complexity" evidence="1">
    <location>
        <begin position="184"/>
        <end position="195"/>
    </location>
</feature>
<feature type="region of interest" description="Disordered" evidence="1">
    <location>
        <begin position="164"/>
        <end position="195"/>
    </location>
</feature>
<protein>
    <recommendedName>
        <fullName evidence="5">Enterotoxin</fullName>
    </recommendedName>
</protein>
<dbReference type="EMBL" id="MU006783">
    <property type="protein sequence ID" value="KAF2641037.1"/>
    <property type="molecule type" value="Genomic_DNA"/>
</dbReference>
<gene>
    <name evidence="3" type="ORF">P280DRAFT_542083</name>
</gene>
<name>A0A6A6S113_9PLEO</name>
<proteinExistence type="predicted"/>
<evidence type="ECO:0000313" key="4">
    <source>
        <dbReference type="Proteomes" id="UP000799753"/>
    </source>
</evidence>
<dbReference type="AlphaFoldDB" id="A0A6A6S113"/>
<evidence type="ECO:0008006" key="5">
    <source>
        <dbReference type="Google" id="ProtNLM"/>
    </source>
</evidence>
<feature type="signal peptide" evidence="2">
    <location>
        <begin position="1"/>
        <end position="22"/>
    </location>
</feature>